<organism evidence="1">
    <name type="scientific">Solanum chacoense</name>
    <name type="common">Chaco potato</name>
    <dbReference type="NCBI Taxonomy" id="4108"/>
    <lineage>
        <taxon>Eukaryota</taxon>
        <taxon>Viridiplantae</taxon>
        <taxon>Streptophyta</taxon>
        <taxon>Embryophyta</taxon>
        <taxon>Tracheophyta</taxon>
        <taxon>Spermatophyta</taxon>
        <taxon>Magnoliopsida</taxon>
        <taxon>eudicotyledons</taxon>
        <taxon>Gunneridae</taxon>
        <taxon>Pentapetalae</taxon>
        <taxon>asterids</taxon>
        <taxon>lamiids</taxon>
        <taxon>Solanales</taxon>
        <taxon>Solanaceae</taxon>
        <taxon>Solanoideae</taxon>
        <taxon>Solaneae</taxon>
        <taxon>Solanum</taxon>
    </lineage>
</organism>
<reference evidence="1" key="1">
    <citation type="submission" date="2015-12" db="EMBL/GenBank/DDBJ databases">
        <title>Gene expression during late stages of embryo sac development: a critical building block for successful pollen-pistil interactions.</title>
        <authorList>
            <person name="Liu Y."/>
            <person name="Joly V."/>
            <person name="Sabar M."/>
            <person name="Matton D.P."/>
        </authorList>
    </citation>
    <scope>NUCLEOTIDE SEQUENCE</scope>
</reference>
<accession>A0A0V0GF69</accession>
<feature type="non-terminal residue" evidence="1">
    <location>
        <position position="1"/>
    </location>
</feature>
<protein>
    <submittedName>
        <fullName evidence="1">Putative ovule protein</fullName>
    </submittedName>
</protein>
<dbReference type="AlphaFoldDB" id="A0A0V0GF69"/>
<proteinExistence type="predicted"/>
<evidence type="ECO:0000313" key="1">
    <source>
        <dbReference type="EMBL" id="JAP06675.1"/>
    </source>
</evidence>
<name>A0A0V0GF69_SOLCH</name>
<sequence length="69" mass="8106">IHIQFFCFPFDETRTYFCTVLPLSSTRNSPFPFQIMQPIPLLLVMKPTQLQCSQQFFIQSPRLMFALSS</sequence>
<dbReference type="EMBL" id="GEDG01040591">
    <property type="protein sequence ID" value="JAP06675.1"/>
    <property type="molecule type" value="Transcribed_RNA"/>
</dbReference>